<accession>A0ABR4E0G9</accession>
<sequence length="226" mass="24456">MRRNKRRIHFDSKILNSTNIQSAHHKSDQENMAPKHTPSPGNDFSSGEPPMRQPHLEFIYRIVADMDPGASPIPNVQGTAVSRIVLPIAGGTVRGPQIKGEIVKNSGADWAQRIESSKSPTKLNARYTLKTDDGHCILVNAVGTVTGGPPVDGAAAAWPPEQGKPLTITQDQAEYFTQITFEAAGGSPYEWMNSVVALGVMIMDEGKPIIDCYRLTNFPGTGTAHL</sequence>
<name>A0ABR4E0G9_9PEZI</name>
<evidence type="ECO:0000313" key="2">
    <source>
        <dbReference type="EMBL" id="KAL2275930.1"/>
    </source>
</evidence>
<evidence type="ECO:0000313" key="3">
    <source>
        <dbReference type="Proteomes" id="UP001600888"/>
    </source>
</evidence>
<dbReference type="InterPro" id="IPR020915">
    <property type="entry name" value="UPF0311"/>
</dbReference>
<dbReference type="PANTHER" id="PTHR37315:SF1">
    <property type="entry name" value="UPF0311 PROTEIN BLR7842"/>
    <property type="match status" value="1"/>
</dbReference>
<evidence type="ECO:0000256" key="1">
    <source>
        <dbReference type="SAM" id="MobiDB-lite"/>
    </source>
</evidence>
<dbReference type="PANTHER" id="PTHR37315">
    <property type="entry name" value="UPF0311 PROTEIN BLR7842"/>
    <property type="match status" value="1"/>
</dbReference>
<dbReference type="Pfam" id="PF11578">
    <property type="entry name" value="DUF3237"/>
    <property type="match status" value="1"/>
</dbReference>
<keyword evidence="3" id="KW-1185">Reference proteome</keyword>
<gene>
    <name evidence="2" type="ORF">FJTKL_01475</name>
</gene>
<proteinExistence type="predicted"/>
<comment type="caution">
    <text evidence="2">The sequence shown here is derived from an EMBL/GenBank/DDBJ whole genome shotgun (WGS) entry which is preliminary data.</text>
</comment>
<dbReference type="Gene3D" id="2.40.160.20">
    <property type="match status" value="1"/>
</dbReference>
<reference evidence="2 3" key="1">
    <citation type="submission" date="2024-03" db="EMBL/GenBank/DDBJ databases">
        <title>A high-quality draft genome sequence of Diaporthe vaccinii, a causative agent of upright dieback and viscid rot disease in cranberry plants.</title>
        <authorList>
            <person name="Sarrasin M."/>
            <person name="Lang B.F."/>
            <person name="Burger G."/>
        </authorList>
    </citation>
    <scope>NUCLEOTIDE SEQUENCE [LARGE SCALE GENOMIC DNA]</scope>
    <source>
        <strain evidence="2 3">IS7</strain>
    </source>
</reference>
<protein>
    <submittedName>
        <fullName evidence="2">Uncharacterized protein</fullName>
    </submittedName>
</protein>
<feature type="region of interest" description="Disordered" evidence="1">
    <location>
        <begin position="1"/>
        <end position="51"/>
    </location>
</feature>
<dbReference type="Proteomes" id="UP001600888">
    <property type="component" value="Unassembled WGS sequence"/>
</dbReference>
<dbReference type="EMBL" id="JBAWTH010000124">
    <property type="protein sequence ID" value="KAL2275930.1"/>
    <property type="molecule type" value="Genomic_DNA"/>
</dbReference>
<organism evidence="2 3">
    <name type="scientific">Diaporthe vaccinii</name>
    <dbReference type="NCBI Taxonomy" id="105482"/>
    <lineage>
        <taxon>Eukaryota</taxon>
        <taxon>Fungi</taxon>
        <taxon>Dikarya</taxon>
        <taxon>Ascomycota</taxon>
        <taxon>Pezizomycotina</taxon>
        <taxon>Sordariomycetes</taxon>
        <taxon>Sordariomycetidae</taxon>
        <taxon>Diaporthales</taxon>
        <taxon>Diaporthaceae</taxon>
        <taxon>Diaporthe</taxon>
        <taxon>Diaporthe eres species complex</taxon>
    </lineage>
</organism>